<sequence length="85" mass="9484">MHVPCFFVFVVCLSRSYPSPAFLHCFYVPLTNAKLYFPRVNCYSWLVTMGYRLLRSPVPLVCCHSDTAAVLIATLGPADPAGTNR</sequence>
<feature type="chain" id="PRO_5014623724" evidence="1">
    <location>
        <begin position="22"/>
        <end position="85"/>
    </location>
</feature>
<reference evidence="2" key="1">
    <citation type="submission" date="2018-01" db="EMBL/GenBank/DDBJ databases">
        <title>An insight into the sialome of Amazonian anophelines.</title>
        <authorList>
            <person name="Ribeiro J.M."/>
            <person name="Scarpassa V."/>
            <person name="Calvo E."/>
        </authorList>
    </citation>
    <scope>NUCLEOTIDE SEQUENCE</scope>
    <source>
        <tissue evidence="2">Salivary glands</tissue>
    </source>
</reference>
<name>A0A2M4CAN9_9DIPT</name>
<dbReference type="EMBL" id="GGFJ01013246">
    <property type="protein sequence ID" value="MBW62387.1"/>
    <property type="molecule type" value="Transcribed_RNA"/>
</dbReference>
<accession>A0A2M4CAN9</accession>
<proteinExistence type="predicted"/>
<organism evidence="2">
    <name type="scientific">Anopheles marajoara</name>
    <dbReference type="NCBI Taxonomy" id="58244"/>
    <lineage>
        <taxon>Eukaryota</taxon>
        <taxon>Metazoa</taxon>
        <taxon>Ecdysozoa</taxon>
        <taxon>Arthropoda</taxon>
        <taxon>Hexapoda</taxon>
        <taxon>Insecta</taxon>
        <taxon>Pterygota</taxon>
        <taxon>Neoptera</taxon>
        <taxon>Endopterygota</taxon>
        <taxon>Diptera</taxon>
        <taxon>Nematocera</taxon>
        <taxon>Culicoidea</taxon>
        <taxon>Culicidae</taxon>
        <taxon>Anophelinae</taxon>
        <taxon>Anopheles</taxon>
    </lineage>
</organism>
<keyword evidence="1" id="KW-0732">Signal</keyword>
<evidence type="ECO:0000256" key="1">
    <source>
        <dbReference type="SAM" id="SignalP"/>
    </source>
</evidence>
<evidence type="ECO:0000313" key="2">
    <source>
        <dbReference type="EMBL" id="MBW62387.1"/>
    </source>
</evidence>
<protein>
    <submittedName>
        <fullName evidence="2">Putative secreted protein</fullName>
    </submittedName>
</protein>
<feature type="signal peptide" evidence="1">
    <location>
        <begin position="1"/>
        <end position="21"/>
    </location>
</feature>
<dbReference type="AlphaFoldDB" id="A0A2M4CAN9"/>